<dbReference type="InterPro" id="IPR025510">
    <property type="entry name" value="DUF4397"/>
</dbReference>
<accession>A0A1G7VQ01</accession>
<dbReference type="Proteomes" id="UP000199296">
    <property type="component" value="Unassembled WGS sequence"/>
</dbReference>
<evidence type="ECO:0000313" key="5">
    <source>
        <dbReference type="Proteomes" id="UP000199296"/>
    </source>
</evidence>
<proteinExistence type="predicted"/>
<dbReference type="NCBIfam" id="TIGR04183">
    <property type="entry name" value="Por_Secre_tail"/>
    <property type="match status" value="1"/>
</dbReference>
<gene>
    <name evidence="4" type="ORF">SAMN04488027_10456</name>
</gene>
<keyword evidence="5" id="KW-1185">Reference proteome</keyword>
<dbReference type="EMBL" id="FNCW01000004">
    <property type="protein sequence ID" value="SDG61843.1"/>
    <property type="molecule type" value="Genomic_DNA"/>
</dbReference>
<protein>
    <submittedName>
        <fullName evidence="4">Por secretion system C-terminal sorting domain-containing protein</fullName>
    </submittedName>
</protein>
<keyword evidence="1" id="KW-0732">Signal</keyword>
<feature type="domain" description="Secretion system C-terminal sorting" evidence="3">
    <location>
        <begin position="615"/>
        <end position="680"/>
    </location>
</feature>
<dbReference type="Pfam" id="PF14344">
    <property type="entry name" value="DUF4397"/>
    <property type="match status" value="1"/>
</dbReference>
<evidence type="ECO:0000259" key="3">
    <source>
        <dbReference type="Pfam" id="PF18962"/>
    </source>
</evidence>
<dbReference type="RefSeq" id="WP_245686410.1">
    <property type="nucleotide sequence ID" value="NZ_FNCW01000004.1"/>
</dbReference>
<evidence type="ECO:0000256" key="1">
    <source>
        <dbReference type="ARBA" id="ARBA00022729"/>
    </source>
</evidence>
<dbReference type="STRING" id="470826.SAMN04488027_10456"/>
<name>A0A1G7VQ01_9FLAO</name>
<evidence type="ECO:0000313" key="4">
    <source>
        <dbReference type="EMBL" id="SDG61843.1"/>
    </source>
</evidence>
<evidence type="ECO:0000259" key="2">
    <source>
        <dbReference type="Pfam" id="PF14344"/>
    </source>
</evidence>
<dbReference type="AlphaFoldDB" id="A0A1G7VQ01"/>
<reference evidence="4 5" key="1">
    <citation type="submission" date="2016-10" db="EMBL/GenBank/DDBJ databases">
        <authorList>
            <person name="de Groot N.N."/>
        </authorList>
    </citation>
    <scope>NUCLEOTIDE SEQUENCE [LARGE SCALE GENOMIC DNA]</scope>
    <source>
        <strain evidence="4 5">DSM 19803</strain>
    </source>
</reference>
<dbReference type="InterPro" id="IPR026444">
    <property type="entry name" value="Secre_tail"/>
</dbReference>
<sequence length="684" mass="72709">MGAASFPSGTATLGGPDIPTTAGFYQVTFNLDTGDYSFDIPAVGLVGPAISQWPGGSNQTPDVMMNSTDGNIYTLDFQILQDGELKFRQNQNWNVNWGSPDFPSGTLVQGSSDNIPAIGGIYDITFDRKSSTFDFQPSAAARVQVIHNSADPAAQFVDVYLEGNLLIDDFEFRTSTAFVDVPAGTPLEIDIAPGSSSDVSESLYNLTTTLTSGETYILVADGVLDTSQFDSSVNTIDFNLEVYPGARETSLNSGQTSILVHHGSTDAPTVDARETSVPLGIIVNDISYSDFGGYLDTATEDYIIDVELADNSGVVESYRAPLQTFGLGDLAITVVASGFLDPSANQNGAEFGLWVALPSGGNLVELPLNRTASLQVIHNSADPAAEFVDVYLDGDLILDDFEFRTATAFLEVPAELPIDIDVAPASSTDVSESIFNLNTTLAEDETYIAVADGVLDPSQFDSSVNAIDFNLEVYAGAQLASTNVGETSILVHHGSTDAPMVDVRETGVPAGIIVDDIAYTDFRGYLNLATQDYILDVELADNSAVVESYQAPLQTLGLGDLAITVLASGFLDPSANQNGAAFGLWVALPSGGALVELPLQTLSSENFEASSFTYYPNPVKNMLSISTTSTVENIKVHNLLGQLVKETAPKSSNPKVNLSEFDSGVYLVSLEVDGSIRTFKIIRQ</sequence>
<organism evidence="4 5">
    <name type="scientific">Psychroflexus sediminis</name>
    <dbReference type="NCBI Taxonomy" id="470826"/>
    <lineage>
        <taxon>Bacteria</taxon>
        <taxon>Pseudomonadati</taxon>
        <taxon>Bacteroidota</taxon>
        <taxon>Flavobacteriia</taxon>
        <taxon>Flavobacteriales</taxon>
        <taxon>Flavobacteriaceae</taxon>
        <taxon>Psychroflexus</taxon>
    </lineage>
</organism>
<dbReference type="Pfam" id="PF18962">
    <property type="entry name" value="Por_Secre_tail"/>
    <property type="match status" value="1"/>
</dbReference>
<dbReference type="Gene3D" id="2.60.40.3620">
    <property type="match status" value="1"/>
</dbReference>
<feature type="domain" description="DUF4397" evidence="2">
    <location>
        <begin position="141"/>
        <end position="272"/>
    </location>
</feature>